<evidence type="ECO:0000256" key="1">
    <source>
        <dbReference type="ARBA" id="ARBA00003502"/>
    </source>
</evidence>
<evidence type="ECO:0000313" key="8">
    <source>
        <dbReference type="Proteomes" id="UP000193335"/>
    </source>
</evidence>
<dbReference type="PANTHER" id="PTHR30537">
    <property type="entry name" value="HTH-TYPE TRANSCRIPTIONAL REGULATOR"/>
    <property type="match status" value="1"/>
</dbReference>
<dbReference type="InterPro" id="IPR058163">
    <property type="entry name" value="LysR-type_TF_proteobact-type"/>
</dbReference>
<keyword evidence="3" id="KW-0805">Transcription regulation</keyword>
<dbReference type="GO" id="GO:0003700">
    <property type="term" value="F:DNA-binding transcription factor activity"/>
    <property type="evidence" value="ECO:0007669"/>
    <property type="project" value="InterPro"/>
</dbReference>
<dbReference type="Gene3D" id="1.10.10.10">
    <property type="entry name" value="Winged helix-like DNA-binding domain superfamily/Winged helix DNA-binding domain"/>
    <property type="match status" value="1"/>
</dbReference>
<proteinExistence type="inferred from homology"/>
<evidence type="ECO:0000256" key="4">
    <source>
        <dbReference type="ARBA" id="ARBA00023125"/>
    </source>
</evidence>
<dbReference type="PROSITE" id="PS50931">
    <property type="entry name" value="HTH_LYSR"/>
    <property type="match status" value="1"/>
</dbReference>
<dbReference type="GO" id="GO:0043565">
    <property type="term" value="F:sequence-specific DNA binding"/>
    <property type="evidence" value="ECO:0007669"/>
    <property type="project" value="TreeGrafter"/>
</dbReference>
<accession>A0A1Y2JEJ5</accession>
<dbReference type="Gene3D" id="3.40.190.290">
    <property type="match status" value="1"/>
</dbReference>
<evidence type="ECO:0000256" key="2">
    <source>
        <dbReference type="ARBA" id="ARBA00009437"/>
    </source>
</evidence>
<evidence type="ECO:0000256" key="5">
    <source>
        <dbReference type="ARBA" id="ARBA00023163"/>
    </source>
</evidence>
<comment type="caution">
    <text evidence="7">The sequence shown here is derived from an EMBL/GenBank/DDBJ whole genome shotgun (WGS) entry which is preliminary data.</text>
</comment>
<feature type="domain" description="HTH lysR-type" evidence="6">
    <location>
        <begin position="1"/>
        <end position="59"/>
    </location>
</feature>
<comment type="function">
    <text evidence="1">NodD regulates the expression of the nodABCFE genes which encode other nodulation proteins. NodD is also a negative regulator of its own expression. Binds flavonoids as inducers.</text>
</comment>
<dbReference type="SUPFAM" id="SSF46785">
    <property type="entry name" value="Winged helix' DNA-binding domain"/>
    <property type="match status" value="1"/>
</dbReference>
<dbReference type="FunFam" id="1.10.10.10:FF:000001">
    <property type="entry name" value="LysR family transcriptional regulator"/>
    <property type="match status" value="1"/>
</dbReference>
<evidence type="ECO:0000256" key="3">
    <source>
        <dbReference type="ARBA" id="ARBA00023015"/>
    </source>
</evidence>
<dbReference type="InterPro" id="IPR000847">
    <property type="entry name" value="LysR_HTH_N"/>
</dbReference>
<dbReference type="Proteomes" id="UP000193335">
    <property type="component" value="Unassembled WGS sequence"/>
</dbReference>
<keyword evidence="5" id="KW-0804">Transcription</keyword>
<reference evidence="7 8" key="1">
    <citation type="submission" date="2017-03" db="EMBL/GenBank/DDBJ databases">
        <title>Whole genome sequences of fourteen strains of Bradyrhizobium canariense and one strain of Bradyrhizobium japonicum isolated from Lupinus (Papilionoideae: Genisteae) species in Algeria.</title>
        <authorList>
            <person name="Crovadore J."/>
            <person name="Chekireb D."/>
            <person name="Brachmann A."/>
            <person name="Chablais R."/>
            <person name="Cochard B."/>
            <person name="Lefort F."/>
        </authorList>
    </citation>
    <scope>NUCLEOTIDE SEQUENCE [LARGE SCALE GENOMIC DNA]</scope>
    <source>
        <strain evidence="7 8">UBMA197</strain>
    </source>
</reference>
<dbReference type="Pfam" id="PF03466">
    <property type="entry name" value="LysR_substrate"/>
    <property type="match status" value="1"/>
</dbReference>
<dbReference type="Pfam" id="PF00126">
    <property type="entry name" value="HTH_1"/>
    <property type="match status" value="1"/>
</dbReference>
<gene>
    <name evidence="7" type="ORF">BSZ19_35875</name>
</gene>
<name>A0A1Y2JEJ5_BRAJP</name>
<evidence type="ECO:0000313" key="7">
    <source>
        <dbReference type="EMBL" id="OSJ26629.1"/>
    </source>
</evidence>
<dbReference type="GO" id="GO:0006351">
    <property type="term" value="P:DNA-templated transcription"/>
    <property type="evidence" value="ECO:0007669"/>
    <property type="project" value="TreeGrafter"/>
</dbReference>
<dbReference type="AlphaFoldDB" id="A0A1Y2JEJ5"/>
<comment type="similarity">
    <text evidence="2">Belongs to the LysR transcriptional regulatory family.</text>
</comment>
<dbReference type="RefSeq" id="WP_085403824.1">
    <property type="nucleotide sequence ID" value="NZ_NAFL01000276.1"/>
</dbReference>
<dbReference type="PANTHER" id="PTHR30537:SF5">
    <property type="entry name" value="HTH-TYPE TRANSCRIPTIONAL ACTIVATOR TTDR-RELATED"/>
    <property type="match status" value="1"/>
</dbReference>
<dbReference type="SUPFAM" id="SSF53850">
    <property type="entry name" value="Periplasmic binding protein-like II"/>
    <property type="match status" value="1"/>
</dbReference>
<protein>
    <submittedName>
        <fullName evidence="7">LysR family transcriptional regulator</fullName>
    </submittedName>
</protein>
<keyword evidence="4" id="KW-0238">DNA-binding</keyword>
<dbReference type="InterPro" id="IPR036390">
    <property type="entry name" value="WH_DNA-bd_sf"/>
</dbReference>
<dbReference type="InterPro" id="IPR036388">
    <property type="entry name" value="WH-like_DNA-bd_sf"/>
</dbReference>
<organism evidence="7 8">
    <name type="scientific">Bradyrhizobium japonicum</name>
    <dbReference type="NCBI Taxonomy" id="375"/>
    <lineage>
        <taxon>Bacteria</taxon>
        <taxon>Pseudomonadati</taxon>
        <taxon>Pseudomonadota</taxon>
        <taxon>Alphaproteobacteria</taxon>
        <taxon>Hyphomicrobiales</taxon>
        <taxon>Nitrobacteraceae</taxon>
        <taxon>Bradyrhizobium</taxon>
    </lineage>
</organism>
<sequence>MDRIDAMKIFVAALDEGGLRKAGRKLGRSPAAISRALASLEAHVGVTLLHRTTRSFKLSDAGERYALVCRRVIADLEEADLVAASERSTPGGTLAITAPVAAGEDILRPVLDEFMDAYPTVSVRLFLLDRPVKLIDEGMDIALRIGNLTDSTLVAIRLGAVRRVVAASPRYLSAHPKIEEVADLAKHKIIAMTHFGIDSWTFPPAKGSSIPRSVHFTPRFVVNSVRGAIAPTVEGRGITRLFSYHIAEQLSQNRLQVLLRQDDASAIPLHLISPQGRLAVPKVRAFVDFAVPRLKAQFSRLSTDAVVQKAGIRTCRERVFSDQ</sequence>
<dbReference type="EMBL" id="NAFL01000276">
    <property type="protein sequence ID" value="OSJ26629.1"/>
    <property type="molecule type" value="Genomic_DNA"/>
</dbReference>
<evidence type="ECO:0000259" key="6">
    <source>
        <dbReference type="PROSITE" id="PS50931"/>
    </source>
</evidence>
<dbReference type="CDD" id="cd08471">
    <property type="entry name" value="PBP2_CrgA_like_2"/>
    <property type="match status" value="1"/>
</dbReference>
<dbReference type="InterPro" id="IPR005119">
    <property type="entry name" value="LysR_subst-bd"/>
</dbReference>